<organism evidence="2 3">
    <name type="scientific">Tremella mesenterica</name>
    <name type="common">Jelly fungus</name>
    <dbReference type="NCBI Taxonomy" id="5217"/>
    <lineage>
        <taxon>Eukaryota</taxon>
        <taxon>Fungi</taxon>
        <taxon>Dikarya</taxon>
        <taxon>Basidiomycota</taxon>
        <taxon>Agaricomycotina</taxon>
        <taxon>Tremellomycetes</taxon>
        <taxon>Tremellales</taxon>
        <taxon>Tremellaceae</taxon>
        <taxon>Tremella</taxon>
    </lineage>
</organism>
<feature type="region of interest" description="Disordered" evidence="1">
    <location>
        <begin position="1"/>
        <end position="39"/>
    </location>
</feature>
<proteinExistence type="predicted"/>
<feature type="compositionally biased region" description="Basic residues" evidence="1">
    <location>
        <begin position="277"/>
        <end position="289"/>
    </location>
</feature>
<dbReference type="VEuPathDB" id="FungiDB:TREMEDRAFT_61177"/>
<feature type="compositionally biased region" description="Basic and acidic residues" evidence="1">
    <location>
        <begin position="182"/>
        <end position="195"/>
    </location>
</feature>
<protein>
    <submittedName>
        <fullName evidence="2">Uncharacterized protein</fullName>
    </submittedName>
</protein>
<feature type="compositionally biased region" description="Low complexity" evidence="1">
    <location>
        <begin position="259"/>
        <end position="276"/>
    </location>
</feature>
<feature type="compositionally biased region" description="Basic and acidic residues" evidence="1">
    <location>
        <begin position="542"/>
        <end position="554"/>
    </location>
</feature>
<feature type="compositionally biased region" description="Basic residues" evidence="1">
    <location>
        <begin position="206"/>
        <end position="217"/>
    </location>
</feature>
<feature type="compositionally biased region" description="Basic and acidic residues" evidence="1">
    <location>
        <begin position="161"/>
        <end position="174"/>
    </location>
</feature>
<feature type="compositionally biased region" description="Polar residues" evidence="1">
    <location>
        <begin position="218"/>
        <end position="229"/>
    </location>
</feature>
<sequence>MSHRDFSDLSNFSFPSIPRDTQPRPFSSGPFDPSHPFRDFGHDPLFTGWNHTPPKPRSSRFAKFFEEQFPTVVDVQPQRSPVGSTQEYEWREEEAEAQRGQDEKDLREQVEENWSYEEEYWQTKEEFEFDSDPYPDSDDTELGREEVIQQDLETALEVPDDEKVVETTQEEHYNEFSVEEEETHHQVDVTKESKTSGKSTIPPRLGRSRRKAKRRAKLQQTQGSTTAQEESVDSYDGNELNQTNSAESIENNSPTVEKATLTSSTNTTAQTEASRISKAKKKRERRKLTRTGQSQLQNTVDSDEEMLCKYQELAEEERKSLIPTPTEDKSKSDLSSYRSILADGTYDHCRKNLADITKLIKNARDDGEKQRWKSLQPELNLCNSLVISTLVFEVEKGYRHNLSTHRCSEVDCEMNIATRARQELNAHPVNKYILNTVGEDDTRTALTVKQRNDLNEYIRVFADPELDLIYRRLWTAGKWVGPRKRGRDLWRQITTTAYATYPKSDKVTTTNRASAVEGVDIEQVTKRITALTLEEQGYSRGESSKRSLRPEDLQ</sequence>
<evidence type="ECO:0000313" key="3">
    <source>
        <dbReference type="Proteomes" id="UP000289152"/>
    </source>
</evidence>
<name>A0A4Q1BFA4_TREME</name>
<gene>
    <name evidence="2" type="ORF">M231_06317</name>
</gene>
<feature type="region of interest" description="Disordered" evidence="1">
    <location>
        <begin position="75"/>
        <end position="296"/>
    </location>
</feature>
<dbReference type="Proteomes" id="UP000289152">
    <property type="component" value="Unassembled WGS sequence"/>
</dbReference>
<feature type="compositionally biased region" description="Acidic residues" evidence="1">
    <location>
        <begin position="127"/>
        <end position="140"/>
    </location>
</feature>
<evidence type="ECO:0000256" key="1">
    <source>
        <dbReference type="SAM" id="MobiDB-lite"/>
    </source>
</evidence>
<feature type="compositionally biased region" description="Polar residues" evidence="1">
    <location>
        <begin position="239"/>
        <end position="255"/>
    </location>
</feature>
<feature type="region of interest" description="Disordered" evidence="1">
    <location>
        <begin position="535"/>
        <end position="554"/>
    </location>
</feature>
<comment type="caution">
    <text evidence="2">The sequence shown here is derived from an EMBL/GenBank/DDBJ whole genome shotgun (WGS) entry which is preliminary data.</text>
</comment>
<reference evidence="2 3" key="1">
    <citation type="submission" date="2016-06" db="EMBL/GenBank/DDBJ databases">
        <title>Evolution of pathogenesis and genome organization in the Tremellales.</title>
        <authorList>
            <person name="Cuomo C."/>
            <person name="Litvintseva A."/>
            <person name="Heitman J."/>
            <person name="Chen Y."/>
            <person name="Sun S."/>
            <person name="Springer D."/>
            <person name="Dromer F."/>
            <person name="Young S."/>
            <person name="Zeng Q."/>
            <person name="Chapman S."/>
            <person name="Gujja S."/>
            <person name="Saif S."/>
            <person name="Birren B."/>
        </authorList>
    </citation>
    <scope>NUCLEOTIDE SEQUENCE [LARGE SCALE GENOMIC DNA]</scope>
    <source>
        <strain evidence="2 3">ATCC 28783</strain>
    </source>
</reference>
<evidence type="ECO:0000313" key="2">
    <source>
        <dbReference type="EMBL" id="RXK36415.1"/>
    </source>
</evidence>
<keyword evidence="3" id="KW-1185">Reference proteome</keyword>
<feature type="compositionally biased region" description="Basic and acidic residues" evidence="1">
    <location>
        <begin position="96"/>
        <end position="110"/>
    </location>
</feature>
<accession>A0A4Q1BFA4</accession>
<dbReference type="InParanoid" id="A0A4Q1BFA4"/>
<dbReference type="EMBL" id="SDIL01000098">
    <property type="protein sequence ID" value="RXK36415.1"/>
    <property type="molecule type" value="Genomic_DNA"/>
</dbReference>
<dbReference type="AlphaFoldDB" id="A0A4Q1BFA4"/>